<dbReference type="Pfam" id="PF03180">
    <property type="entry name" value="Lipoprotein_9"/>
    <property type="match status" value="1"/>
</dbReference>
<evidence type="ECO:0000256" key="6">
    <source>
        <dbReference type="ARBA" id="ARBA00023288"/>
    </source>
</evidence>
<feature type="signal peptide" evidence="8">
    <location>
        <begin position="1"/>
        <end position="22"/>
    </location>
</feature>
<name>A0ABY7U7G6_9CORY</name>
<feature type="compositionally biased region" description="Basic and acidic residues" evidence="7">
    <location>
        <begin position="270"/>
        <end position="290"/>
    </location>
</feature>
<dbReference type="PROSITE" id="PS51257">
    <property type="entry name" value="PROKAR_LIPOPROTEIN"/>
    <property type="match status" value="1"/>
</dbReference>
<accession>A0ABY7U7G6</accession>
<evidence type="ECO:0000256" key="2">
    <source>
        <dbReference type="ARBA" id="ARBA00008973"/>
    </source>
</evidence>
<comment type="similarity">
    <text evidence="2">Belongs to the NlpA lipoprotein family.</text>
</comment>
<comment type="subcellular location">
    <subcellularLocation>
        <location evidence="1">Membrane</location>
        <topology evidence="1">Lipid-anchor</topology>
    </subcellularLocation>
</comment>
<keyword evidence="4" id="KW-0472">Membrane</keyword>
<dbReference type="Gene3D" id="3.40.190.10">
    <property type="entry name" value="Periplasmic binding protein-like II"/>
    <property type="match status" value="2"/>
</dbReference>
<dbReference type="InterPro" id="IPR004872">
    <property type="entry name" value="Lipoprotein_NlpA"/>
</dbReference>
<protein>
    <submittedName>
        <fullName evidence="9">D-methionine-binding lipoprotein MetQ</fullName>
    </submittedName>
</protein>
<evidence type="ECO:0000313" key="10">
    <source>
        <dbReference type="Proteomes" id="UP001220064"/>
    </source>
</evidence>
<dbReference type="PANTHER" id="PTHR30429:SF3">
    <property type="entry name" value="LIPOPROTEIN"/>
    <property type="match status" value="1"/>
</dbReference>
<proteinExistence type="inferred from homology"/>
<feature type="chain" id="PRO_5045229540" evidence="8">
    <location>
        <begin position="23"/>
        <end position="290"/>
    </location>
</feature>
<keyword evidence="5" id="KW-0564">Palmitate</keyword>
<reference evidence="9 10" key="1">
    <citation type="submission" date="2020-10" db="EMBL/GenBank/DDBJ databases">
        <title>Complete genome sequence of Corynebacterium massiliense DSM 45435, type strain of Corynebacterium massiliense.</title>
        <authorList>
            <person name="Busche T."/>
            <person name="Kalinowski J."/>
            <person name="Ruckert C."/>
        </authorList>
    </citation>
    <scope>NUCLEOTIDE SEQUENCE [LARGE SCALE GENOMIC DNA]</scope>
    <source>
        <strain evidence="9 10">DSM 45435</strain>
    </source>
</reference>
<dbReference type="RefSeq" id="WP_027018787.1">
    <property type="nucleotide sequence ID" value="NZ_ATVG01000012.1"/>
</dbReference>
<evidence type="ECO:0000313" key="9">
    <source>
        <dbReference type="EMBL" id="WCZ31693.1"/>
    </source>
</evidence>
<dbReference type="PANTHER" id="PTHR30429">
    <property type="entry name" value="D-METHIONINE-BINDING LIPOPROTEIN METQ"/>
    <property type="match status" value="1"/>
</dbReference>
<keyword evidence="6 9" id="KW-0449">Lipoprotein</keyword>
<keyword evidence="3 8" id="KW-0732">Signal</keyword>
<evidence type="ECO:0000256" key="8">
    <source>
        <dbReference type="SAM" id="SignalP"/>
    </source>
</evidence>
<dbReference type="EMBL" id="CP063189">
    <property type="protein sequence ID" value="WCZ31693.1"/>
    <property type="molecule type" value="Genomic_DNA"/>
</dbReference>
<evidence type="ECO:0000256" key="7">
    <source>
        <dbReference type="SAM" id="MobiDB-lite"/>
    </source>
</evidence>
<dbReference type="SUPFAM" id="SSF53850">
    <property type="entry name" value="Periplasmic binding protein-like II"/>
    <property type="match status" value="1"/>
</dbReference>
<keyword evidence="10" id="KW-1185">Reference proteome</keyword>
<gene>
    <name evidence="9" type="primary">metQ1</name>
    <name evidence="9" type="ORF">CMASS_01150</name>
</gene>
<dbReference type="Proteomes" id="UP001220064">
    <property type="component" value="Chromosome"/>
</dbReference>
<sequence>MRFRRVIATAAAASLAATGLVACGEKEGKSQTIKVGTTDSGKKAWSAFEDVAKDNGFNVKIVPFEDYSTPNVALAQGQNDVNNFQTLRFLAEYNVGNDEQLAPIGSTEIVPLALFWKDHDSLDGIEGQTVAIPNDPSNQGRALNVLAAAGLVTLKGEKNLTPTPVDIDKGKSKVEIAPTDAAQTTSAWGEGMPAIVNNSFLDRAGIDPKTAIFADDPASDEAAPYINTFVVREEDKDNQLYKDLAQLWHDPKVQKAVEEDSQGTSVPVKRSPEEMEDIMHEVEDELRAAK</sequence>
<evidence type="ECO:0000256" key="1">
    <source>
        <dbReference type="ARBA" id="ARBA00004635"/>
    </source>
</evidence>
<evidence type="ECO:0000256" key="3">
    <source>
        <dbReference type="ARBA" id="ARBA00022729"/>
    </source>
</evidence>
<organism evidence="9 10">
    <name type="scientific">Corynebacterium massiliense DSM 45435</name>
    <dbReference type="NCBI Taxonomy" id="1121364"/>
    <lineage>
        <taxon>Bacteria</taxon>
        <taxon>Bacillati</taxon>
        <taxon>Actinomycetota</taxon>
        <taxon>Actinomycetes</taxon>
        <taxon>Mycobacteriales</taxon>
        <taxon>Corynebacteriaceae</taxon>
        <taxon>Corynebacterium</taxon>
    </lineage>
</organism>
<evidence type="ECO:0000256" key="4">
    <source>
        <dbReference type="ARBA" id="ARBA00023136"/>
    </source>
</evidence>
<feature type="region of interest" description="Disordered" evidence="7">
    <location>
        <begin position="255"/>
        <end position="290"/>
    </location>
</feature>
<evidence type="ECO:0000256" key="5">
    <source>
        <dbReference type="ARBA" id="ARBA00023139"/>
    </source>
</evidence>